<dbReference type="RefSeq" id="WP_009057996.1">
    <property type="nucleotide sequence ID" value="NZ_JAHXRZ010000027.1"/>
</dbReference>
<keyword evidence="2" id="KW-0804">Transcription</keyword>
<dbReference type="GO" id="GO:0000428">
    <property type="term" value="C:DNA-directed RNA polymerase complex"/>
    <property type="evidence" value="ECO:0007669"/>
    <property type="project" value="UniProtKB-KW"/>
</dbReference>
<dbReference type="EMBL" id="OX458932">
    <property type="protein sequence ID" value="CAI9085727.1"/>
    <property type="molecule type" value="Genomic_DNA"/>
</dbReference>
<reference evidence="2" key="1">
    <citation type="submission" date="2023-03" db="EMBL/GenBank/DDBJ databases">
        <authorList>
            <person name="Cremers G."/>
            <person name="Picone N."/>
        </authorList>
    </citation>
    <scope>NUCLEOTIDE SEQUENCE</scope>
    <source>
        <strain evidence="2">Sample_alias</strain>
    </source>
</reference>
<accession>A0ABN8XIC6</accession>
<dbReference type="Proteomes" id="UP001161497">
    <property type="component" value="Chromosome"/>
</dbReference>
<dbReference type="SUPFAM" id="SSF88946">
    <property type="entry name" value="Sigma2 domain of RNA polymerase sigma factors"/>
    <property type="match status" value="1"/>
</dbReference>
<keyword evidence="2" id="KW-0240">DNA-directed RNA polymerase</keyword>
<name>A0ABN8XIC6_9BACT</name>
<evidence type="ECO:0000313" key="3">
    <source>
        <dbReference type="Proteomes" id="UP001161497"/>
    </source>
</evidence>
<evidence type="ECO:0000313" key="2">
    <source>
        <dbReference type="EMBL" id="CAI9085727.1"/>
    </source>
</evidence>
<dbReference type="InterPro" id="IPR013325">
    <property type="entry name" value="RNA_pol_sigma_r2"/>
</dbReference>
<sequence length="327" mass="38162">MKNKAQWVKKEIDWKESIKKFQMALHEEKLSLLQIPSIKKILIDKIIHLHEPSRQKRINAKEVVFLISLIRSKKNHMDEKVVAVLDKLRLNIIWWNNLREEAEKDNGKEATIWKRKRLKLAEATEPLIVNGIELIHRVVKTNNLNIKEAVFSDGIIGFYRALERYNPSSQNPFPNYALYWIKNEIASEALKSKTVQISSYQKKKNSFQNNLNLEDTENNINNPVMVSLDAPINNEGDQLHTIIAGPNCIQQPSDNEELKKEWIQIIENAPSDIKSVLVLKYFYPVWEIQNDRYFLGIEAFNCRQKLSLKRLLVGIEKGRGRESLKNQ</sequence>
<proteinExistence type="predicted"/>
<gene>
    <name evidence="2" type="primary">rpoD</name>
    <name evidence="2" type="ORF">MFUM_1378</name>
</gene>
<protein>
    <submittedName>
        <fullName evidence="2">DNA-directed RNA polymerase, sigma subunit (Sigma70/sigma32)</fullName>
    </submittedName>
</protein>
<evidence type="ECO:0000259" key="1">
    <source>
        <dbReference type="Pfam" id="PF04542"/>
    </source>
</evidence>
<dbReference type="Gene3D" id="1.20.120.1810">
    <property type="match status" value="1"/>
</dbReference>
<keyword evidence="3" id="KW-1185">Reference proteome</keyword>
<dbReference type="InterPro" id="IPR007627">
    <property type="entry name" value="RNA_pol_sigma70_r2"/>
</dbReference>
<dbReference type="Pfam" id="PF04542">
    <property type="entry name" value="Sigma70_r2"/>
    <property type="match status" value="1"/>
</dbReference>
<feature type="domain" description="RNA polymerase sigma-70 region 2" evidence="1">
    <location>
        <begin position="150"/>
        <end position="188"/>
    </location>
</feature>
<organism evidence="2 3">
    <name type="scientific">Candidatus Methylacidiphilum fumarolicum</name>
    <dbReference type="NCBI Taxonomy" id="591154"/>
    <lineage>
        <taxon>Bacteria</taxon>
        <taxon>Pseudomonadati</taxon>
        <taxon>Verrucomicrobiota</taxon>
        <taxon>Methylacidiphilae</taxon>
        <taxon>Methylacidiphilales</taxon>
        <taxon>Methylacidiphilaceae</taxon>
        <taxon>Methylacidiphilum (ex Ratnadevi et al. 2023)</taxon>
    </lineage>
</organism>